<dbReference type="Proteomes" id="UP001611548">
    <property type="component" value="Unassembled WGS sequence"/>
</dbReference>
<dbReference type="EMBL" id="JBIRWE010000002">
    <property type="protein sequence ID" value="MFI1964049.1"/>
    <property type="molecule type" value="Genomic_DNA"/>
</dbReference>
<dbReference type="InterPro" id="IPR000914">
    <property type="entry name" value="SBP_5_dom"/>
</dbReference>
<name>A0ABW7URS8_9ACTN</name>
<dbReference type="PROSITE" id="PS51257">
    <property type="entry name" value="PROKAR_LIPOPROTEIN"/>
    <property type="match status" value="1"/>
</dbReference>
<feature type="region of interest" description="Disordered" evidence="1">
    <location>
        <begin position="31"/>
        <end position="52"/>
    </location>
</feature>
<dbReference type="RefSeq" id="WP_055470101.1">
    <property type="nucleotide sequence ID" value="NZ_JBIRWE010000002.1"/>
</dbReference>
<evidence type="ECO:0000256" key="2">
    <source>
        <dbReference type="SAM" id="SignalP"/>
    </source>
</evidence>
<gene>
    <name evidence="4" type="ORF">ACH429_07920</name>
</gene>
<evidence type="ECO:0000259" key="3">
    <source>
        <dbReference type="Pfam" id="PF00496"/>
    </source>
</evidence>
<protein>
    <submittedName>
        <fullName evidence="4">ABC transporter family substrate-binding protein</fullName>
    </submittedName>
</protein>
<dbReference type="PIRSF" id="PIRSF002741">
    <property type="entry name" value="MppA"/>
    <property type="match status" value="1"/>
</dbReference>
<feature type="compositionally biased region" description="Low complexity" evidence="1">
    <location>
        <begin position="301"/>
        <end position="310"/>
    </location>
</feature>
<organism evidence="4 5">
    <name type="scientific">Streptomyces pathocidini</name>
    <dbReference type="NCBI Taxonomy" id="1650571"/>
    <lineage>
        <taxon>Bacteria</taxon>
        <taxon>Bacillati</taxon>
        <taxon>Actinomycetota</taxon>
        <taxon>Actinomycetes</taxon>
        <taxon>Kitasatosporales</taxon>
        <taxon>Streptomycetaceae</taxon>
        <taxon>Streptomyces</taxon>
    </lineage>
</organism>
<feature type="domain" description="Solute-binding protein family 5" evidence="3">
    <location>
        <begin position="116"/>
        <end position="530"/>
    </location>
</feature>
<dbReference type="SUPFAM" id="SSF53850">
    <property type="entry name" value="Periplasmic binding protein-like II"/>
    <property type="match status" value="1"/>
</dbReference>
<dbReference type="Gene3D" id="3.10.105.10">
    <property type="entry name" value="Dipeptide-binding Protein, Domain 3"/>
    <property type="match status" value="1"/>
</dbReference>
<dbReference type="InterPro" id="IPR039424">
    <property type="entry name" value="SBP_5"/>
</dbReference>
<evidence type="ECO:0000313" key="4">
    <source>
        <dbReference type="EMBL" id="MFI1964049.1"/>
    </source>
</evidence>
<feature type="chain" id="PRO_5047228310" evidence="2">
    <location>
        <begin position="27"/>
        <end position="629"/>
    </location>
</feature>
<sequence length="629" mass="67529">MSSRTRQRRRTAFLVAGALLPLPVLAACGSSSEGTPAATAVPQDVGASSRGGLRESGTLRWAIDAVPATLNTFQSDADAATDRVAGAVLPALFTLDQRGRPQRNPDYLAAADVIEREPKQVVSYRLNKSAVWTDGRKLGVEDFTAQWQALRGKDRAFWTARNAGYERIQKIEKGAAAGEVRVTFAKPYTDWRSLFSPLYPRSVMGTANSFNDGARGTLQATAGPFALRNKGRSEVTLVRNPKWWGDKAQLDKVVFAAVPRDQRTAALAAGRLDVAEVDRNGVEKIHAASKGKNAQTIPKSEQGAAGTQATAARVRRAEATLRGFTVRKSLEPAYTQLALNGSAGPLADERVRRAVARAIDRKAIAKAVLGPVDLPGQALGSHLMMVGQQGYQDNSSALGGQDTEAAQALLSSAGWREGGGLAGEKGPQARLDRGDHEDRAGKGGKARPADVRTLQKDGKPLALRFVLPTGPGTEPLRTAGERISRMLQKVGIRTQITKVGDDSYFKDHIASGDYDLALWSWPASAYPATDARPIFAKPQPAPDGSLIVEQNYTRVGTDHIDQLFDQAISELDPSASRALVRRADARIWAAAGSIPLYQRPQLVAVRSNLANVGAFGFATPRYQDIGFKK</sequence>
<reference evidence="4 5" key="1">
    <citation type="submission" date="2024-10" db="EMBL/GenBank/DDBJ databases">
        <title>The Natural Products Discovery Center: Release of the First 8490 Sequenced Strains for Exploring Actinobacteria Biosynthetic Diversity.</title>
        <authorList>
            <person name="Kalkreuter E."/>
            <person name="Kautsar S.A."/>
            <person name="Yang D."/>
            <person name="Bader C.D."/>
            <person name="Teijaro C.N."/>
            <person name="Fluegel L."/>
            <person name="Davis C.M."/>
            <person name="Simpson J.R."/>
            <person name="Lauterbach L."/>
            <person name="Steele A.D."/>
            <person name="Gui C."/>
            <person name="Meng S."/>
            <person name="Li G."/>
            <person name="Viehrig K."/>
            <person name="Ye F."/>
            <person name="Su P."/>
            <person name="Kiefer A.F."/>
            <person name="Nichols A."/>
            <person name="Cepeda A.J."/>
            <person name="Yan W."/>
            <person name="Fan B."/>
            <person name="Jiang Y."/>
            <person name="Adhikari A."/>
            <person name="Zheng C.-J."/>
            <person name="Schuster L."/>
            <person name="Cowan T.M."/>
            <person name="Smanski M.J."/>
            <person name="Chevrette M.G."/>
            <person name="De Carvalho L.P.S."/>
            <person name="Shen B."/>
        </authorList>
    </citation>
    <scope>NUCLEOTIDE SEQUENCE [LARGE SCALE GENOMIC DNA]</scope>
    <source>
        <strain evidence="4 5">NPDC020327</strain>
    </source>
</reference>
<feature type="region of interest" description="Disordered" evidence="1">
    <location>
        <begin position="289"/>
        <end position="310"/>
    </location>
</feature>
<dbReference type="Pfam" id="PF00496">
    <property type="entry name" value="SBP_bac_5"/>
    <property type="match status" value="1"/>
</dbReference>
<accession>A0ABW7URS8</accession>
<keyword evidence="5" id="KW-1185">Reference proteome</keyword>
<dbReference type="InterPro" id="IPR030678">
    <property type="entry name" value="Peptide/Ni-bd"/>
</dbReference>
<evidence type="ECO:0000256" key="1">
    <source>
        <dbReference type="SAM" id="MobiDB-lite"/>
    </source>
</evidence>
<evidence type="ECO:0000313" key="5">
    <source>
        <dbReference type="Proteomes" id="UP001611548"/>
    </source>
</evidence>
<dbReference type="PANTHER" id="PTHR30290">
    <property type="entry name" value="PERIPLASMIC BINDING COMPONENT OF ABC TRANSPORTER"/>
    <property type="match status" value="1"/>
</dbReference>
<proteinExistence type="predicted"/>
<feature type="region of interest" description="Disordered" evidence="1">
    <location>
        <begin position="416"/>
        <end position="453"/>
    </location>
</feature>
<dbReference type="PANTHER" id="PTHR30290:SF65">
    <property type="entry name" value="MONOACYL PHOSPHATIDYLINOSITOL TETRAMANNOSIDE-BINDING PROTEIN LPQW-RELATED"/>
    <property type="match status" value="1"/>
</dbReference>
<dbReference type="Gene3D" id="3.90.76.10">
    <property type="entry name" value="Dipeptide-binding Protein, Domain 1"/>
    <property type="match status" value="1"/>
</dbReference>
<keyword evidence="2" id="KW-0732">Signal</keyword>
<feature type="compositionally biased region" description="Basic and acidic residues" evidence="1">
    <location>
        <begin position="430"/>
        <end position="453"/>
    </location>
</feature>
<feature type="signal peptide" evidence="2">
    <location>
        <begin position="1"/>
        <end position="26"/>
    </location>
</feature>
<dbReference type="Gene3D" id="3.40.190.10">
    <property type="entry name" value="Periplasmic binding protein-like II"/>
    <property type="match status" value="1"/>
</dbReference>
<dbReference type="CDD" id="cd08501">
    <property type="entry name" value="PBP2_Lpqw"/>
    <property type="match status" value="1"/>
</dbReference>
<comment type="caution">
    <text evidence="4">The sequence shown here is derived from an EMBL/GenBank/DDBJ whole genome shotgun (WGS) entry which is preliminary data.</text>
</comment>